<gene>
    <name evidence="2" type="ORF">HHI36_020303</name>
</gene>
<evidence type="ECO:0000259" key="1">
    <source>
        <dbReference type="Pfam" id="PF07486"/>
    </source>
</evidence>
<keyword evidence="3" id="KW-1185">Reference proteome</keyword>
<dbReference type="Pfam" id="PF07486">
    <property type="entry name" value="Hydrolase_2"/>
    <property type="match status" value="1"/>
</dbReference>
<evidence type="ECO:0000313" key="3">
    <source>
        <dbReference type="Proteomes" id="UP001516400"/>
    </source>
</evidence>
<dbReference type="Gene3D" id="1.10.10.2520">
    <property type="entry name" value="Cell wall hydrolase SleB, domain 1"/>
    <property type="match status" value="1"/>
</dbReference>
<dbReference type="EMBL" id="JABFTP020000083">
    <property type="protein sequence ID" value="KAL3275544.1"/>
    <property type="molecule type" value="Genomic_DNA"/>
</dbReference>
<organism evidence="2 3">
    <name type="scientific">Cryptolaemus montrouzieri</name>
    <dbReference type="NCBI Taxonomy" id="559131"/>
    <lineage>
        <taxon>Eukaryota</taxon>
        <taxon>Metazoa</taxon>
        <taxon>Ecdysozoa</taxon>
        <taxon>Arthropoda</taxon>
        <taxon>Hexapoda</taxon>
        <taxon>Insecta</taxon>
        <taxon>Pterygota</taxon>
        <taxon>Neoptera</taxon>
        <taxon>Endopterygota</taxon>
        <taxon>Coleoptera</taxon>
        <taxon>Polyphaga</taxon>
        <taxon>Cucujiformia</taxon>
        <taxon>Coccinelloidea</taxon>
        <taxon>Coccinellidae</taxon>
        <taxon>Scymninae</taxon>
        <taxon>Scymnini</taxon>
        <taxon>Cryptolaemus</taxon>
    </lineage>
</organism>
<evidence type="ECO:0000313" key="2">
    <source>
        <dbReference type="EMBL" id="KAL3275544.1"/>
    </source>
</evidence>
<sequence length="130" mass="14716">MSDKETFAKTVYAEARGEPENGQEAVAWVIKNRAAKNRSYWGGSKIGNVCKQKGQFECWNGVSDIPIHEKDSYNKIKKMTDRVYDAPLSSDTTGGCDHYNNPKKEGYPGWTNNCDRVMDIGDHVFYKAKQ</sequence>
<proteinExistence type="predicted"/>
<name>A0ABD2NAB7_9CUCU</name>
<accession>A0ABD2NAB7</accession>
<feature type="domain" description="Cell wall hydrolase SleB" evidence="1">
    <location>
        <begin position="17"/>
        <end position="126"/>
    </location>
</feature>
<reference evidence="2 3" key="1">
    <citation type="journal article" date="2021" name="BMC Biol.">
        <title>Horizontally acquired antibacterial genes associated with adaptive radiation of ladybird beetles.</title>
        <authorList>
            <person name="Li H.S."/>
            <person name="Tang X.F."/>
            <person name="Huang Y.H."/>
            <person name="Xu Z.Y."/>
            <person name="Chen M.L."/>
            <person name="Du X.Y."/>
            <person name="Qiu B.Y."/>
            <person name="Chen P.T."/>
            <person name="Zhang W."/>
            <person name="Slipinski A."/>
            <person name="Escalona H.E."/>
            <person name="Waterhouse R.M."/>
            <person name="Zwick A."/>
            <person name="Pang H."/>
        </authorList>
    </citation>
    <scope>NUCLEOTIDE SEQUENCE [LARGE SCALE GENOMIC DNA]</scope>
    <source>
        <strain evidence="2">SYSU2018</strain>
    </source>
</reference>
<protein>
    <recommendedName>
        <fullName evidence="1">Cell wall hydrolase SleB domain-containing protein</fullName>
    </recommendedName>
</protein>
<comment type="caution">
    <text evidence="2">The sequence shown here is derived from an EMBL/GenBank/DDBJ whole genome shotgun (WGS) entry which is preliminary data.</text>
</comment>
<dbReference type="Proteomes" id="UP001516400">
    <property type="component" value="Unassembled WGS sequence"/>
</dbReference>
<dbReference type="InterPro" id="IPR011105">
    <property type="entry name" value="Cell_wall_hydrolase_SleB"/>
</dbReference>
<dbReference type="InterPro" id="IPR042047">
    <property type="entry name" value="SleB_dom1"/>
</dbReference>
<dbReference type="AlphaFoldDB" id="A0ABD2NAB7"/>